<dbReference type="OMA" id="FTEWEER"/>
<dbReference type="Proteomes" id="UP000187609">
    <property type="component" value="Unassembled WGS sequence"/>
</dbReference>
<protein>
    <recommendedName>
        <fullName evidence="6">Retrovirus-related pol polyprotein from transposon tnt 1-94</fullName>
    </recommendedName>
</protein>
<feature type="compositionally biased region" description="Polar residues" evidence="1">
    <location>
        <begin position="180"/>
        <end position="196"/>
    </location>
</feature>
<feature type="domain" description="Retrovirus-related Pol polyprotein from transposon TNT 1-94-like beta-barrel" evidence="2">
    <location>
        <begin position="243"/>
        <end position="317"/>
    </location>
</feature>
<evidence type="ECO:0000313" key="5">
    <source>
        <dbReference type="Proteomes" id="UP000187609"/>
    </source>
</evidence>
<evidence type="ECO:0000259" key="2">
    <source>
        <dbReference type="Pfam" id="PF22936"/>
    </source>
</evidence>
<dbReference type="InterPro" id="IPR054722">
    <property type="entry name" value="PolX-like_BBD"/>
</dbReference>
<proteinExistence type="predicted"/>
<evidence type="ECO:0000259" key="3">
    <source>
        <dbReference type="Pfam" id="PF25597"/>
    </source>
</evidence>
<comment type="caution">
    <text evidence="4">The sequence shown here is derived from an EMBL/GenBank/DDBJ whole genome shotgun (WGS) entry which is preliminary data.</text>
</comment>
<reference evidence="4" key="1">
    <citation type="submission" date="2016-11" db="EMBL/GenBank/DDBJ databases">
        <title>The genome of Nicotiana attenuata.</title>
        <authorList>
            <person name="Xu S."/>
            <person name="Brockmoeller T."/>
            <person name="Gaquerel E."/>
            <person name="Navarro A."/>
            <person name="Kuhl H."/>
            <person name="Gase K."/>
            <person name="Ling Z."/>
            <person name="Zhou W."/>
            <person name="Kreitzer C."/>
            <person name="Stanke M."/>
            <person name="Tang H."/>
            <person name="Lyons E."/>
            <person name="Pandey P."/>
            <person name="Pandey S.P."/>
            <person name="Timmermann B."/>
            <person name="Baldwin I.T."/>
        </authorList>
    </citation>
    <scope>NUCLEOTIDE SEQUENCE [LARGE SCALE GENOMIC DNA]</scope>
    <source>
        <strain evidence="4">UT</strain>
    </source>
</reference>
<organism evidence="4 5">
    <name type="scientific">Nicotiana attenuata</name>
    <name type="common">Coyote tobacco</name>
    <dbReference type="NCBI Taxonomy" id="49451"/>
    <lineage>
        <taxon>Eukaryota</taxon>
        <taxon>Viridiplantae</taxon>
        <taxon>Streptophyta</taxon>
        <taxon>Embryophyta</taxon>
        <taxon>Tracheophyta</taxon>
        <taxon>Spermatophyta</taxon>
        <taxon>Magnoliopsida</taxon>
        <taxon>eudicotyledons</taxon>
        <taxon>Gunneridae</taxon>
        <taxon>Pentapetalae</taxon>
        <taxon>asterids</taxon>
        <taxon>lamiids</taxon>
        <taxon>Solanales</taxon>
        <taxon>Solanaceae</taxon>
        <taxon>Nicotianoideae</taxon>
        <taxon>Nicotianeae</taxon>
        <taxon>Nicotiana</taxon>
    </lineage>
</organism>
<evidence type="ECO:0000313" key="4">
    <source>
        <dbReference type="EMBL" id="OIT03203.1"/>
    </source>
</evidence>
<evidence type="ECO:0000256" key="1">
    <source>
        <dbReference type="SAM" id="MobiDB-lite"/>
    </source>
</evidence>
<gene>
    <name evidence="4" type="ORF">A4A49_57448</name>
</gene>
<feature type="region of interest" description="Disordered" evidence="1">
    <location>
        <begin position="148"/>
        <end position="196"/>
    </location>
</feature>
<evidence type="ECO:0008006" key="6">
    <source>
        <dbReference type="Google" id="ProtNLM"/>
    </source>
</evidence>
<feature type="non-terminal residue" evidence="4">
    <location>
        <position position="456"/>
    </location>
</feature>
<dbReference type="Pfam" id="PF25597">
    <property type="entry name" value="SH3_retrovirus"/>
    <property type="match status" value="1"/>
</dbReference>
<dbReference type="InterPro" id="IPR057670">
    <property type="entry name" value="SH3_retrovirus"/>
</dbReference>
<name>A0A1J6IWN5_NICAT</name>
<feature type="domain" description="Retroviral polymerase SH3-like" evidence="3">
    <location>
        <begin position="380"/>
        <end position="439"/>
    </location>
</feature>
<dbReference type="Gramene" id="OIT03203">
    <property type="protein sequence ID" value="OIT03203"/>
    <property type="gene ID" value="A4A49_57448"/>
</dbReference>
<dbReference type="PANTHER" id="PTHR47481:SF10">
    <property type="entry name" value="COPIA-LIKE POLYPROTEIN_RETROTRANSPOSON"/>
    <property type="match status" value="1"/>
</dbReference>
<accession>A0A1J6IWN5</accession>
<sequence length="456" mass="51849">LSPSSLHQLIAICPIKLKSSNYLIWRTQILQLMQTLKVDKVIKEEPPAESIEDEKGEINPNPKFTEWEERDVLVRSWLSGTMTEDKVINFARGLGSKYKTLRTVMLGKAPYPTFNQFVIALRGFEMREDGEEHVTQTNLDSAVAFTAQKTQGRGRANSFRGRENQRGRGNRGGFNQRQFYTQSTGSNQPKENPKNNPCQICGRNNHTALSCFYRWDYSYQAQQEVPQALATMSLTDQHDNHLYMDSGATNHMVQSSGTLVNSSPFKGTDLVMVGNGDKMPITHIGDKIIGKNLHLKDVFVVPKLKKNLISVSKFVKDNACSLEFTDDGFFVKDKRIGTILAMGNKRHDLYTLEDGLHEALAVIKVDKNSDTIWHQRLGEKCFPYLKGQNKDKFQPKTFPCVFIGYSLLHKGYRCYHPQSKRVLLSRHVIFDELHLPYVSPSVDLPAESQNPHFSTF</sequence>
<dbReference type="Pfam" id="PF22936">
    <property type="entry name" value="Pol_BBD"/>
    <property type="match status" value="1"/>
</dbReference>
<dbReference type="AlphaFoldDB" id="A0A1J6IWN5"/>
<dbReference type="PANTHER" id="PTHR47481">
    <property type="match status" value="1"/>
</dbReference>
<feature type="non-terminal residue" evidence="4">
    <location>
        <position position="1"/>
    </location>
</feature>
<keyword evidence="5" id="KW-1185">Reference proteome</keyword>
<dbReference type="EMBL" id="MJEQ01037187">
    <property type="protein sequence ID" value="OIT03203.1"/>
    <property type="molecule type" value="Genomic_DNA"/>
</dbReference>